<evidence type="ECO:0000313" key="3">
    <source>
        <dbReference type="EMBL" id="MEC1177754.1"/>
    </source>
</evidence>
<organism evidence="3 4">
    <name type="scientific">Metasolibacillus meyeri</name>
    <dbReference type="NCBI Taxonomy" id="1071052"/>
    <lineage>
        <taxon>Bacteria</taxon>
        <taxon>Bacillati</taxon>
        <taxon>Bacillota</taxon>
        <taxon>Bacilli</taxon>
        <taxon>Bacillales</taxon>
        <taxon>Caryophanaceae</taxon>
        <taxon>Metasolibacillus</taxon>
    </lineage>
</organism>
<feature type="chain" id="PRO_5043578199" description="Cell wall-binding protein" evidence="2">
    <location>
        <begin position="24"/>
        <end position="1349"/>
    </location>
</feature>
<dbReference type="EMBL" id="JARSFG010000006">
    <property type="protein sequence ID" value="MEC1177754.1"/>
    <property type="molecule type" value="Genomic_DNA"/>
</dbReference>
<evidence type="ECO:0000256" key="1">
    <source>
        <dbReference type="SAM" id="Coils"/>
    </source>
</evidence>
<proteinExistence type="predicted"/>
<dbReference type="Proteomes" id="UP001344888">
    <property type="component" value="Unassembled WGS sequence"/>
</dbReference>
<comment type="caution">
    <text evidence="3">The sequence shown here is derived from an EMBL/GenBank/DDBJ whole genome shotgun (WGS) entry which is preliminary data.</text>
</comment>
<sequence>MNNKVRVGVLAGLLLAPATLANANEQAPIIQQNEQLPFAVVANITDREVLLSQFKSLEERSTPLALETARAAFEGFTVEQRDVLENDLDLIEAKLEYLESHAESMQNLRNIKAEIDTLAVTLPTLIAKVPSVMDDYEAELEELARIQLAFRTKFDESASDQKIAIKGALQYADNNEPQNVTLAKQIVTNFKKLEDFEKDIVLPEAFIDNYIKNGQLQALVKDTYKAIIAAAKTDYGALNANQKKMLAAYIVEDELTAYQVYKNAEDVEKAVEKADQLYTTILSTNYTSVSSLKNQMKNFEDALDVIGEDYKDLLQGVPAIIEELQNVWSLVEAIDNLKVDDYRTVDDVTNLTILNKLDADYGEIDSNLKIRVFNYNKLFTAINDVAIADAVIGLIDLLTIGDPDTLQKATDAYNKLSATQKKLVPAETYNHLKNFQQDNRSAASVVKAIDALKPSLDSSFLSRLKAARGSYDKLSTESQQHVSNIVTLTELEKFKGMVETVVNLKLPSSTEETVAQYESAVANARAEYELVKNIDISSLALSNDLQTLLTSVVQAADTRLQIAEADIARAQEIVTAIRGLAGVSVDVLLEKLSDARKLYDEKAVPNETLGTSANAKKLVHNYNVLVTLEKQYTAVLKVTKDIETLPSYYDKTSLLGRIQSVQKNYSSLGTAMQAYVYNKEQLNKLAPVAQFMLDVNALKPKDANYGANVEQLKTDFEAIKTSFTAEINLLKMLNEKYVVKLTTASTNISGAAAVVTKIEQLKLLTNDTVGKEIADIKAAYKAVKQKNLVTNYKDFQAIEKNYKAASKVIKLIDTLPTATQADAKNYAKKVEAAKKAYDKLDSAQAVYVVNYNTLVTVIESAQVIGMIADLKTSSKDYLTKFEAAKAAYEKLSETDKARVVNADILTTGDGMKASVEQVEALIDVAVPTATDYIDKLIAARNAYDSLSKDEQRMVSNIKDLTAREKAVKPVLKLTEDIAALDPSNTTRFISQYKSAIKAHEKLSFADRALVANEQRLVTELAPIFKVMEQISLIKESSKTFVEDVTKARTAYNALSAGDKAQVSNYARLLEQELNVQGGARVDDMIRAIKGSNPREYVANVKAARAAYNSLSSANKRGVTLLNDLKTEENYIKPVETVIKLIEGLSNPRNDLAKQVTNIQKALAKLNNEQQAFVTNMSDYTDLSSIVHVYELIEKLKPSDKYYMGNLQAAQTAYGRLSAEEKMRVTNYYKLQEAITNVEGVENVIRTIAGLSSSSSTYLTDVEKALDLYKALPSALKKQVHNYDILKNAEKSIKNAQKVINTIDQIDPTVRSFESKVKSARRAYDKLAPEDKVLVTNYIFLTRYELELGL</sequence>
<keyword evidence="1" id="KW-0175">Coiled coil</keyword>
<reference evidence="3 4" key="1">
    <citation type="submission" date="2023-03" db="EMBL/GenBank/DDBJ databases">
        <title>Bacillus Genome Sequencing.</title>
        <authorList>
            <person name="Dunlap C."/>
        </authorList>
    </citation>
    <scope>NUCLEOTIDE SEQUENCE [LARGE SCALE GENOMIC DNA]</scope>
    <source>
        <strain evidence="3 4">B-59205</strain>
    </source>
</reference>
<feature type="signal peptide" evidence="2">
    <location>
        <begin position="1"/>
        <end position="23"/>
    </location>
</feature>
<keyword evidence="4" id="KW-1185">Reference proteome</keyword>
<evidence type="ECO:0000313" key="4">
    <source>
        <dbReference type="Proteomes" id="UP001344888"/>
    </source>
</evidence>
<protein>
    <recommendedName>
        <fullName evidence="5">Cell wall-binding protein</fullName>
    </recommendedName>
</protein>
<name>A0AAW9NGM5_9BACL</name>
<feature type="coiled-coil region" evidence="1">
    <location>
        <begin position="514"/>
        <end position="573"/>
    </location>
</feature>
<accession>A0AAW9NGM5</accession>
<gene>
    <name evidence="3" type="ORF">P9B03_04595</name>
</gene>
<evidence type="ECO:0000256" key="2">
    <source>
        <dbReference type="SAM" id="SignalP"/>
    </source>
</evidence>
<dbReference type="RefSeq" id="WP_326122211.1">
    <property type="nucleotide sequence ID" value="NZ_JARSFG010000006.1"/>
</dbReference>
<evidence type="ECO:0008006" key="5">
    <source>
        <dbReference type="Google" id="ProtNLM"/>
    </source>
</evidence>
<keyword evidence="2" id="KW-0732">Signal</keyword>